<dbReference type="Proteomes" id="UP001210231">
    <property type="component" value="Unassembled WGS sequence"/>
</dbReference>
<dbReference type="PANTHER" id="PTHR30328:SF54">
    <property type="entry name" value="HTH-TYPE TRANSCRIPTIONAL REPRESSOR SCO4008"/>
    <property type="match status" value="1"/>
</dbReference>
<dbReference type="InterPro" id="IPR009057">
    <property type="entry name" value="Homeodomain-like_sf"/>
</dbReference>
<dbReference type="PROSITE" id="PS50977">
    <property type="entry name" value="HTH_TETR_2"/>
    <property type="match status" value="1"/>
</dbReference>
<reference evidence="4 5" key="1">
    <citation type="submission" date="2022-12" db="EMBL/GenBank/DDBJ databases">
        <title>Chitinophagaceae gen. sp. nov., a new member of the family Chitinophagaceae, isolated from soil in a chemical factory.</title>
        <authorList>
            <person name="Ke Z."/>
        </authorList>
    </citation>
    <scope>NUCLEOTIDE SEQUENCE [LARGE SCALE GENOMIC DNA]</scope>
    <source>
        <strain evidence="4 5">LY-5</strain>
    </source>
</reference>
<evidence type="ECO:0000256" key="1">
    <source>
        <dbReference type="ARBA" id="ARBA00023125"/>
    </source>
</evidence>
<evidence type="ECO:0000256" key="2">
    <source>
        <dbReference type="PROSITE-ProRule" id="PRU00335"/>
    </source>
</evidence>
<dbReference type="InterPro" id="IPR050109">
    <property type="entry name" value="HTH-type_TetR-like_transc_reg"/>
</dbReference>
<dbReference type="PANTHER" id="PTHR30328">
    <property type="entry name" value="TRANSCRIPTIONAL REPRESSOR"/>
    <property type="match status" value="1"/>
</dbReference>
<keyword evidence="5" id="KW-1185">Reference proteome</keyword>
<dbReference type="PRINTS" id="PR00455">
    <property type="entry name" value="HTHTETR"/>
</dbReference>
<feature type="domain" description="HTH tetR-type" evidence="3">
    <location>
        <begin position="2"/>
        <end position="62"/>
    </location>
</feature>
<comment type="caution">
    <text evidence="4">The sequence shown here is derived from an EMBL/GenBank/DDBJ whole genome shotgun (WGS) entry which is preliminary data.</text>
</comment>
<dbReference type="InterPro" id="IPR001647">
    <property type="entry name" value="HTH_TetR"/>
</dbReference>
<accession>A0ABT4UM18</accession>
<dbReference type="RefSeq" id="WP_407031585.1">
    <property type="nucleotide sequence ID" value="NZ_JAQGEF010000011.1"/>
</dbReference>
<proteinExistence type="predicted"/>
<protein>
    <submittedName>
        <fullName evidence="4">TetR/AcrR family transcriptional regulator</fullName>
    </submittedName>
</protein>
<organism evidence="4 5">
    <name type="scientific">Polluticaenibacter yanchengensis</name>
    <dbReference type="NCBI Taxonomy" id="3014562"/>
    <lineage>
        <taxon>Bacteria</taxon>
        <taxon>Pseudomonadati</taxon>
        <taxon>Bacteroidota</taxon>
        <taxon>Chitinophagia</taxon>
        <taxon>Chitinophagales</taxon>
        <taxon>Chitinophagaceae</taxon>
        <taxon>Polluticaenibacter</taxon>
    </lineage>
</organism>
<feature type="DNA-binding region" description="H-T-H motif" evidence="2">
    <location>
        <begin position="25"/>
        <end position="44"/>
    </location>
</feature>
<dbReference type="SUPFAM" id="SSF46689">
    <property type="entry name" value="Homeodomain-like"/>
    <property type="match status" value="1"/>
</dbReference>
<keyword evidence="1 2" id="KW-0238">DNA-binding</keyword>
<name>A0ABT4UM18_9BACT</name>
<dbReference type="EMBL" id="JAQGEF010000011">
    <property type="protein sequence ID" value="MDA3615260.1"/>
    <property type="molecule type" value="Genomic_DNA"/>
</dbReference>
<gene>
    <name evidence="4" type="ORF">O3P16_10615</name>
</gene>
<sequence length="201" mass="23820">MSSRKEEIVEAASKRFSHFGFAKTTMNEIADDLRITKANLYYYYADKAALFRDVIRSIMDEIQLLDIELINAYKNNFLEVIYEWLDLRSRYIKKHYVIYFNDNMECFRDPLMKELIDEYHTKDFENLARLMEMAKQSGELQSSDVREDAEILSEIIKGIGVLHTMTEIFSGMMNKDKFDYALESQKKAIRFIFQGKIITHK</sequence>
<evidence type="ECO:0000313" key="4">
    <source>
        <dbReference type="EMBL" id="MDA3615260.1"/>
    </source>
</evidence>
<dbReference type="Gene3D" id="1.10.357.10">
    <property type="entry name" value="Tetracycline Repressor, domain 2"/>
    <property type="match status" value="1"/>
</dbReference>
<evidence type="ECO:0000259" key="3">
    <source>
        <dbReference type="PROSITE" id="PS50977"/>
    </source>
</evidence>
<dbReference type="Gene3D" id="1.10.10.60">
    <property type="entry name" value="Homeodomain-like"/>
    <property type="match status" value="1"/>
</dbReference>
<dbReference type="Pfam" id="PF00440">
    <property type="entry name" value="TetR_N"/>
    <property type="match status" value="1"/>
</dbReference>
<evidence type="ECO:0000313" key="5">
    <source>
        <dbReference type="Proteomes" id="UP001210231"/>
    </source>
</evidence>